<dbReference type="RefSeq" id="XP_040788532.1">
    <property type="nucleotide sequence ID" value="XM_040933459.1"/>
</dbReference>
<organism evidence="3 4">
    <name type="scientific">Cucurbitaria berberidis CBS 394.84</name>
    <dbReference type="NCBI Taxonomy" id="1168544"/>
    <lineage>
        <taxon>Eukaryota</taxon>
        <taxon>Fungi</taxon>
        <taxon>Dikarya</taxon>
        <taxon>Ascomycota</taxon>
        <taxon>Pezizomycotina</taxon>
        <taxon>Dothideomycetes</taxon>
        <taxon>Pleosporomycetidae</taxon>
        <taxon>Pleosporales</taxon>
        <taxon>Pleosporineae</taxon>
        <taxon>Cucurbitariaceae</taxon>
        <taxon>Cucurbitaria</taxon>
    </lineage>
</organism>
<comment type="caution">
    <text evidence="3">The sequence shown here is derived from an EMBL/GenBank/DDBJ whole genome shotgun (WGS) entry which is preliminary data.</text>
</comment>
<dbReference type="OrthoDB" id="3794310at2759"/>
<dbReference type="AlphaFoldDB" id="A0A9P4GI99"/>
<evidence type="ECO:0000256" key="2">
    <source>
        <dbReference type="SAM" id="SignalP"/>
    </source>
</evidence>
<keyword evidence="4" id="KW-1185">Reference proteome</keyword>
<dbReference type="Proteomes" id="UP000800039">
    <property type="component" value="Unassembled WGS sequence"/>
</dbReference>
<proteinExistence type="predicted"/>
<accession>A0A9P4GI99</accession>
<name>A0A9P4GI99_9PLEO</name>
<feature type="signal peptide" evidence="2">
    <location>
        <begin position="1"/>
        <end position="18"/>
    </location>
</feature>
<reference evidence="3" key="1">
    <citation type="submission" date="2020-01" db="EMBL/GenBank/DDBJ databases">
        <authorList>
            <consortium name="DOE Joint Genome Institute"/>
            <person name="Haridas S."/>
            <person name="Albert R."/>
            <person name="Binder M."/>
            <person name="Bloem J."/>
            <person name="Labutti K."/>
            <person name="Salamov A."/>
            <person name="Andreopoulos B."/>
            <person name="Baker S.E."/>
            <person name="Barry K."/>
            <person name="Bills G."/>
            <person name="Bluhm B.H."/>
            <person name="Cannon C."/>
            <person name="Castanera R."/>
            <person name="Culley D.E."/>
            <person name="Daum C."/>
            <person name="Ezra D."/>
            <person name="Gonzalez J.B."/>
            <person name="Henrissat B."/>
            <person name="Kuo A."/>
            <person name="Liang C."/>
            <person name="Lipzen A."/>
            <person name="Lutzoni F."/>
            <person name="Magnuson J."/>
            <person name="Mondo S."/>
            <person name="Nolan M."/>
            <person name="Ohm R."/>
            <person name="Pangilinan J."/>
            <person name="Park H.-J."/>
            <person name="Ramirez L."/>
            <person name="Alfaro M."/>
            <person name="Sun H."/>
            <person name="Tritt A."/>
            <person name="Yoshinaga Y."/>
            <person name="Zwiers L.-H."/>
            <person name="Turgeon B.G."/>
            <person name="Goodwin S.B."/>
            <person name="Spatafora J.W."/>
            <person name="Crous P.W."/>
            <person name="Grigoriev I.V."/>
        </authorList>
    </citation>
    <scope>NUCLEOTIDE SEQUENCE</scope>
    <source>
        <strain evidence="3">CBS 394.84</strain>
    </source>
</reference>
<gene>
    <name evidence="3" type="ORF">K460DRAFT_366817</name>
</gene>
<feature type="compositionally biased region" description="Polar residues" evidence="1">
    <location>
        <begin position="26"/>
        <end position="52"/>
    </location>
</feature>
<feature type="region of interest" description="Disordered" evidence="1">
    <location>
        <begin position="23"/>
        <end position="53"/>
    </location>
</feature>
<dbReference type="GeneID" id="63850710"/>
<feature type="chain" id="PRO_5040402545" evidence="2">
    <location>
        <begin position="19"/>
        <end position="80"/>
    </location>
</feature>
<keyword evidence="2" id="KW-0732">Signal</keyword>
<dbReference type="EMBL" id="ML976616">
    <property type="protein sequence ID" value="KAF1845969.1"/>
    <property type="molecule type" value="Genomic_DNA"/>
</dbReference>
<evidence type="ECO:0000313" key="4">
    <source>
        <dbReference type="Proteomes" id="UP000800039"/>
    </source>
</evidence>
<sequence>MQFSIVAIVAALAATTTANYVAAPANGTTPYPTGTGSVKPSGSTAPTKSQLPFTGAASVPTHMAGSALGLVVAGGVAMML</sequence>
<protein>
    <submittedName>
        <fullName evidence="3">Uncharacterized protein</fullName>
    </submittedName>
</protein>
<evidence type="ECO:0000313" key="3">
    <source>
        <dbReference type="EMBL" id="KAF1845969.1"/>
    </source>
</evidence>
<evidence type="ECO:0000256" key="1">
    <source>
        <dbReference type="SAM" id="MobiDB-lite"/>
    </source>
</evidence>